<evidence type="ECO:0000313" key="9">
    <source>
        <dbReference type="EMBL" id="MBD7962363.1"/>
    </source>
</evidence>
<feature type="domain" description="HAMP" evidence="8">
    <location>
        <begin position="222"/>
        <end position="274"/>
    </location>
</feature>
<evidence type="ECO:0000256" key="1">
    <source>
        <dbReference type="ARBA" id="ARBA00022481"/>
    </source>
</evidence>
<dbReference type="InterPro" id="IPR004090">
    <property type="entry name" value="Chemotax_Me-accpt_rcpt"/>
</dbReference>
<organism evidence="9 10">
    <name type="scientific">Comamonas avium</name>
    <dbReference type="NCBI Taxonomy" id="2762231"/>
    <lineage>
        <taxon>Bacteria</taxon>
        <taxon>Pseudomonadati</taxon>
        <taxon>Pseudomonadota</taxon>
        <taxon>Betaproteobacteria</taxon>
        <taxon>Burkholderiales</taxon>
        <taxon>Comamonadaceae</taxon>
        <taxon>Comamonas</taxon>
    </lineage>
</organism>
<keyword evidence="10" id="KW-1185">Reference proteome</keyword>
<evidence type="ECO:0000256" key="2">
    <source>
        <dbReference type="ARBA" id="ARBA00029447"/>
    </source>
</evidence>
<evidence type="ECO:0000256" key="3">
    <source>
        <dbReference type="PROSITE-ProRule" id="PRU00284"/>
    </source>
</evidence>
<accession>A0ABR8SFY2</accession>
<protein>
    <submittedName>
        <fullName evidence="9">MCP four helix bundle domain-containing protein</fullName>
    </submittedName>
</protein>
<dbReference type="SUPFAM" id="SSF58104">
    <property type="entry name" value="Methyl-accepting chemotaxis protein (MCP) signaling domain"/>
    <property type="match status" value="1"/>
</dbReference>
<keyword evidence="6" id="KW-0812">Transmembrane</keyword>
<dbReference type="Pfam" id="PF12729">
    <property type="entry name" value="4HB_MCP_1"/>
    <property type="match status" value="1"/>
</dbReference>
<evidence type="ECO:0000256" key="4">
    <source>
        <dbReference type="SAM" id="Coils"/>
    </source>
</evidence>
<dbReference type="InterPro" id="IPR024478">
    <property type="entry name" value="HlyB_4HB_MCP"/>
</dbReference>
<dbReference type="EMBL" id="JACSQK010000012">
    <property type="protein sequence ID" value="MBD7962363.1"/>
    <property type="molecule type" value="Genomic_DNA"/>
</dbReference>
<sequence>MFLANMRMASKVGLGFALVTCLTLALGSISLWQMRQMDASTQAVVQHAMPSVVDVGNLRTLWNRLRRAEAGILNVNSVAEVEGYVAQIQKILEEIQANERSFEALQRDAQERQLMEHYQKLRQQFLAEQQNFLKLARDKDYSVQDGDLLLGDAVTNFYVGTAEPIFVPLVEGLGQLAALSRAHADTAKQDVTRSFQFAVVWVLAGMVLSAVVAAVLGWLIARAVTVPAKQAVRAARSISEGDLTQEIPLGGRDEMGGLLQELATMRNNLERVVSRVRSNADGVAMSSEQIAMGNTDLSSRTEEQASALQQTAASMEQMSSTVRHNADSALQANQLAINASTVAARGGVVVGQVVSTIKDIDTSSQKIADIIGVIDSIAFQTNILALNAAVEAARAGEQGRGFAVVAGEVRALAGRSADAAKEIKHLIGESVQRVAQGSSLVAQAGATMNEVVTAIGQVSDLVGEISAASKEQSQGVGQVSDAVAQMDQTTQQNAALVEESAAAAEGLKRQAQELVEAVSSFKVKQTFAAAPLAPAAVHTKLEAVVAQPVRADSSPLSKASAQPKLAAQQPQKSLNQISAKEEENWETF</sequence>
<evidence type="ECO:0000256" key="6">
    <source>
        <dbReference type="SAM" id="Phobius"/>
    </source>
</evidence>
<dbReference type="Pfam" id="PF00015">
    <property type="entry name" value="MCPsignal"/>
    <property type="match status" value="1"/>
</dbReference>
<dbReference type="InterPro" id="IPR004089">
    <property type="entry name" value="MCPsignal_dom"/>
</dbReference>
<dbReference type="PANTHER" id="PTHR43531:SF14">
    <property type="entry name" value="METHYL-ACCEPTING CHEMOTAXIS PROTEIN I-RELATED"/>
    <property type="match status" value="1"/>
</dbReference>
<dbReference type="SMART" id="SM00283">
    <property type="entry name" value="MA"/>
    <property type="match status" value="1"/>
</dbReference>
<evidence type="ECO:0000313" key="10">
    <source>
        <dbReference type="Proteomes" id="UP000634919"/>
    </source>
</evidence>
<keyword evidence="6" id="KW-0472">Membrane</keyword>
<gene>
    <name evidence="9" type="ORF">H9646_17990</name>
</gene>
<keyword evidence="6" id="KW-1133">Transmembrane helix</keyword>
<dbReference type="RefSeq" id="WP_191724776.1">
    <property type="nucleotide sequence ID" value="NZ_JACSQK010000012.1"/>
</dbReference>
<keyword evidence="4" id="KW-0175">Coiled coil</keyword>
<dbReference type="Pfam" id="PF00672">
    <property type="entry name" value="HAMP"/>
    <property type="match status" value="1"/>
</dbReference>
<dbReference type="Gene3D" id="1.10.287.950">
    <property type="entry name" value="Methyl-accepting chemotaxis protein"/>
    <property type="match status" value="1"/>
</dbReference>
<proteinExistence type="inferred from homology"/>
<evidence type="ECO:0000256" key="5">
    <source>
        <dbReference type="SAM" id="MobiDB-lite"/>
    </source>
</evidence>
<feature type="coiled-coil region" evidence="4">
    <location>
        <begin position="479"/>
        <end position="517"/>
    </location>
</feature>
<reference evidence="9 10" key="1">
    <citation type="submission" date="2020-08" db="EMBL/GenBank/DDBJ databases">
        <title>A Genomic Blueprint of the Chicken Gut Microbiome.</title>
        <authorList>
            <person name="Gilroy R."/>
            <person name="Ravi A."/>
            <person name="Getino M."/>
            <person name="Pursley I."/>
            <person name="Horton D.L."/>
            <person name="Alikhan N.-F."/>
            <person name="Baker D."/>
            <person name="Gharbi K."/>
            <person name="Hall N."/>
            <person name="Watson M."/>
            <person name="Adriaenssens E.M."/>
            <person name="Foster-Nyarko E."/>
            <person name="Jarju S."/>
            <person name="Secka A."/>
            <person name="Antonio M."/>
            <person name="Oren A."/>
            <person name="Chaudhuri R."/>
            <person name="La Ragione R.M."/>
            <person name="Hildebrand F."/>
            <person name="Pallen M.J."/>
        </authorList>
    </citation>
    <scope>NUCLEOTIDE SEQUENCE [LARGE SCALE GENOMIC DNA]</scope>
    <source>
        <strain evidence="9 10">Sa2CVA6</strain>
    </source>
</reference>
<dbReference type="InterPro" id="IPR051310">
    <property type="entry name" value="MCP_chemotaxis"/>
</dbReference>
<dbReference type="PROSITE" id="PS50111">
    <property type="entry name" value="CHEMOTAXIS_TRANSDUC_2"/>
    <property type="match status" value="1"/>
</dbReference>
<feature type="region of interest" description="Disordered" evidence="5">
    <location>
        <begin position="548"/>
        <end position="588"/>
    </location>
</feature>
<dbReference type="CDD" id="cd06225">
    <property type="entry name" value="HAMP"/>
    <property type="match status" value="1"/>
</dbReference>
<dbReference type="SMART" id="SM00304">
    <property type="entry name" value="HAMP"/>
    <property type="match status" value="1"/>
</dbReference>
<comment type="caution">
    <text evidence="9">The sequence shown here is derived from an EMBL/GenBank/DDBJ whole genome shotgun (WGS) entry which is preliminary data.</text>
</comment>
<dbReference type="PROSITE" id="PS50885">
    <property type="entry name" value="HAMP"/>
    <property type="match status" value="1"/>
</dbReference>
<dbReference type="PANTHER" id="PTHR43531">
    <property type="entry name" value="PROTEIN ICFG"/>
    <property type="match status" value="1"/>
</dbReference>
<dbReference type="CDD" id="cd11386">
    <property type="entry name" value="MCP_signal"/>
    <property type="match status" value="1"/>
</dbReference>
<dbReference type="InterPro" id="IPR003660">
    <property type="entry name" value="HAMP_dom"/>
</dbReference>
<comment type="similarity">
    <text evidence="2">Belongs to the methyl-accepting chemotaxis (MCP) protein family.</text>
</comment>
<keyword evidence="3" id="KW-0807">Transducer</keyword>
<feature type="domain" description="Methyl-accepting transducer" evidence="7">
    <location>
        <begin position="279"/>
        <end position="508"/>
    </location>
</feature>
<evidence type="ECO:0000259" key="7">
    <source>
        <dbReference type="PROSITE" id="PS50111"/>
    </source>
</evidence>
<evidence type="ECO:0000259" key="8">
    <source>
        <dbReference type="PROSITE" id="PS50885"/>
    </source>
</evidence>
<feature type="compositionally biased region" description="Low complexity" evidence="5">
    <location>
        <begin position="556"/>
        <end position="573"/>
    </location>
</feature>
<name>A0ABR8SFY2_9BURK</name>
<feature type="transmembrane region" description="Helical" evidence="6">
    <location>
        <begin position="198"/>
        <end position="221"/>
    </location>
</feature>
<dbReference type="PRINTS" id="PR00260">
    <property type="entry name" value="CHEMTRNSDUCR"/>
</dbReference>
<dbReference type="Proteomes" id="UP000634919">
    <property type="component" value="Unassembled WGS sequence"/>
</dbReference>
<keyword evidence="1" id="KW-0488">Methylation</keyword>